<dbReference type="AlphaFoldDB" id="A0ABD1WGU4"/>
<reference evidence="2" key="1">
    <citation type="submission" date="2024-07" db="EMBL/GenBank/DDBJ databases">
        <title>Two chromosome-level genome assemblies of Korean endemic species Abeliophyllum distichum and Forsythia ovata (Oleaceae).</title>
        <authorList>
            <person name="Jang H."/>
        </authorList>
    </citation>
    <scope>NUCLEOTIDE SEQUENCE [LARGE SCALE GENOMIC DNA]</scope>
</reference>
<comment type="caution">
    <text evidence="1">The sequence shown here is derived from an EMBL/GenBank/DDBJ whole genome shotgun (WGS) entry which is preliminary data.</text>
</comment>
<accession>A0ABD1WGU4</accession>
<evidence type="ECO:0000313" key="2">
    <source>
        <dbReference type="Proteomes" id="UP001604277"/>
    </source>
</evidence>
<organism evidence="1 2">
    <name type="scientific">Forsythia ovata</name>
    <dbReference type="NCBI Taxonomy" id="205694"/>
    <lineage>
        <taxon>Eukaryota</taxon>
        <taxon>Viridiplantae</taxon>
        <taxon>Streptophyta</taxon>
        <taxon>Embryophyta</taxon>
        <taxon>Tracheophyta</taxon>
        <taxon>Spermatophyta</taxon>
        <taxon>Magnoliopsida</taxon>
        <taxon>eudicotyledons</taxon>
        <taxon>Gunneridae</taxon>
        <taxon>Pentapetalae</taxon>
        <taxon>asterids</taxon>
        <taxon>lamiids</taxon>
        <taxon>Lamiales</taxon>
        <taxon>Oleaceae</taxon>
        <taxon>Forsythieae</taxon>
        <taxon>Forsythia</taxon>
    </lineage>
</organism>
<evidence type="ECO:0000313" key="1">
    <source>
        <dbReference type="EMBL" id="KAL2548899.1"/>
    </source>
</evidence>
<dbReference type="Proteomes" id="UP001604277">
    <property type="component" value="Unassembled WGS sequence"/>
</dbReference>
<sequence length="115" mass="13437">MGICRRLLIRQRRPVSTRISCLSTPIRTIPTDVRPPSTLKIIRDDPDDNIQRLKRKKEMTFSTTISWSKSLLKKKKLQTAILKTSTSLMVRGENFLYFRDGLWWSDEDNLVDPSD</sequence>
<protein>
    <submittedName>
        <fullName evidence="1">Uncharacterized protein</fullName>
    </submittedName>
</protein>
<dbReference type="EMBL" id="JBFOLJ010000003">
    <property type="protein sequence ID" value="KAL2548899.1"/>
    <property type="molecule type" value="Genomic_DNA"/>
</dbReference>
<gene>
    <name evidence="1" type="ORF">Fot_10429</name>
</gene>
<proteinExistence type="predicted"/>
<name>A0ABD1WGU4_9LAMI</name>
<keyword evidence="2" id="KW-1185">Reference proteome</keyword>